<dbReference type="InterPro" id="IPR000719">
    <property type="entry name" value="Prot_kinase_dom"/>
</dbReference>
<dbReference type="Gene3D" id="1.10.510.10">
    <property type="entry name" value="Transferase(Phosphotransferase) domain 1"/>
    <property type="match status" value="1"/>
</dbReference>
<evidence type="ECO:0000256" key="1">
    <source>
        <dbReference type="ARBA" id="ARBA00010886"/>
    </source>
</evidence>
<dbReference type="GO" id="GO:0004674">
    <property type="term" value="F:protein serine/threonine kinase activity"/>
    <property type="evidence" value="ECO:0007669"/>
    <property type="project" value="UniProtKB-KW"/>
</dbReference>
<evidence type="ECO:0000256" key="3">
    <source>
        <dbReference type="ARBA" id="ARBA00022679"/>
    </source>
</evidence>
<dbReference type="InterPro" id="IPR017441">
    <property type="entry name" value="Protein_kinase_ATP_BS"/>
</dbReference>
<dbReference type="InterPro" id="IPR011009">
    <property type="entry name" value="Kinase-like_dom_sf"/>
</dbReference>
<evidence type="ECO:0000256" key="6">
    <source>
        <dbReference type="ARBA" id="ARBA00022840"/>
    </source>
</evidence>
<sequence>MEVDTLIKDRYLVQKILGKGAFGSVLLAQDNLLKRNVALKVLHIGHEDKSSSTAAKRDSLVKEARTIARFEHHNIVTIYDVTEEKHTLYIVMQFIEGENLADTLAREKIIDPYDTGDTLLSLLDALEYAHSNKVVHRDIKPANIMINKKGDYIFTDFGLAKILEKDVSIESGGGVKGTPGYMSPEQLNNEELDGRTDLFSFTCVLYEMTTGEKPFGGRNVASLFFNILRGTPRHLEPTSQELPLAWKIFLLKGLEKERIRRFKNAAEYKDALKKLLSNREERRLFASILDQKLDRETIVLDEGSEIVTHDTGQTSFLDKLDVSDSESVARERSKSIVFTSVWYDHQRLKFSDKIPQNPETSDIIIHPNFFPADQRRDLAMYVLEKGLAGFNITNDAAQRIILKENPTLDDMLACTFVIELLEERELPTSAQAFARYSAMVREGLQPGKLKFEESIEAMFLAVRNLAGEHFTSQTTCEKFIEGWKRMAIVMLTALHTHVDPFTSNVFASDAEFARENAFLSRDFDVYQQDVRDGQRFRITLPGGPRESSALFLDNPKSLLFKFWSRKDSAAPAGGMYVFLAVRLDRPDNKSDWTFTTDPVYRLSLKSLAEELQKAEMYKATEWADHSQWFDGKPFNYTLVGAPLKGTELSDKNIMKIVRKYLKARKTSWI</sequence>
<feature type="binding site" evidence="7">
    <location>
        <position position="40"/>
    </location>
    <ligand>
        <name>ATP</name>
        <dbReference type="ChEBI" id="CHEBI:30616"/>
    </ligand>
</feature>
<comment type="similarity">
    <text evidence="1">Belongs to the protein kinase superfamily. NEK Ser/Thr protein kinase family. NIMA subfamily.</text>
</comment>
<keyword evidence="5 9" id="KW-0418">Kinase</keyword>
<evidence type="ECO:0000256" key="7">
    <source>
        <dbReference type="PROSITE-ProRule" id="PRU10141"/>
    </source>
</evidence>
<dbReference type="Proteomes" id="UP001594351">
    <property type="component" value="Unassembled WGS sequence"/>
</dbReference>
<evidence type="ECO:0000256" key="2">
    <source>
        <dbReference type="ARBA" id="ARBA00012513"/>
    </source>
</evidence>
<organism evidence="9 10">
    <name type="scientific">candidate division CSSED10-310 bacterium</name>
    <dbReference type="NCBI Taxonomy" id="2855610"/>
    <lineage>
        <taxon>Bacteria</taxon>
        <taxon>Bacteria division CSSED10-310</taxon>
    </lineage>
</organism>
<keyword evidence="9" id="KW-0723">Serine/threonine-protein kinase</keyword>
<evidence type="ECO:0000313" key="9">
    <source>
        <dbReference type="EMBL" id="MFC1849304.1"/>
    </source>
</evidence>
<evidence type="ECO:0000256" key="4">
    <source>
        <dbReference type="ARBA" id="ARBA00022741"/>
    </source>
</evidence>
<dbReference type="Pfam" id="PF00069">
    <property type="entry name" value="Pkinase"/>
    <property type="match status" value="1"/>
</dbReference>
<protein>
    <recommendedName>
        <fullName evidence="2">non-specific serine/threonine protein kinase</fullName>
        <ecNumber evidence="2">2.7.11.1</ecNumber>
    </recommendedName>
</protein>
<keyword evidence="3" id="KW-0808">Transferase</keyword>
<dbReference type="EMBL" id="JBHPBY010000031">
    <property type="protein sequence ID" value="MFC1849304.1"/>
    <property type="molecule type" value="Genomic_DNA"/>
</dbReference>
<dbReference type="InterPro" id="IPR050660">
    <property type="entry name" value="NEK_Ser/Thr_kinase"/>
</dbReference>
<dbReference type="PANTHER" id="PTHR43671">
    <property type="entry name" value="SERINE/THREONINE-PROTEIN KINASE NEK"/>
    <property type="match status" value="1"/>
</dbReference>
<evidence type="ECO:0000313" key="10">
    <source>
        <dbReference type="Proteomes" id="UP001594351"/>
    </source>
</evidence>
<keyword evidence="4 7" id="KW-0547">Nucleotide-binding</keyword>
<name>A0ABV6YSX1_UNCC1</name>
<dbReference type="PROSITE" id="PS00108">
    <property type="entry name" value="PROTEIN_KINASE_ST"/>
    <property type="match status" value="1"/>
</dbReference>
<evidence type="ECO:0000256" key="5">
    <source>
        <dbReference type="ARBA" id="ARBA00022777"/>
    </source>
</evidence>
<dbReference type="Gene3D" id="3.30.200.20">
    <property type="entry name" value="Phosphorylase Kinase, domain 1"/>
    <property type="match status" value="1"/>
</dbReference>
<gene>
    <name evidence="9" type="ORF">ACFL27_03760</name>
</gene>
<dbReference type="PROSITE" id="PS00107">
    <property type="entry name" value="PROTEIN_KINASE_ATP"/>
    <property type="match status" value="1"/>
</dbReference>
<dbReference type="InterPro" id="IPR008271">
    <property type="entry name" value="Ser/Thr_kinase_AS"/>
</dbReference>
<reference evidence="9 10" key="1">
    <citation type="submission" date="2024-09" db="EMBL/GenBank/DDBJ databases">
        <title>Laminarin stimulates single cell rates of sulfate reduction while oxygen inhibits transcriptomic activity in coastal marine sediment.</title>
        <authorList>
            <person name="Lindsay M."/>
            <person name="Orcutt B."/>
            <person name="Emerson D."/>
            <person name="Stepanauskas R."/>
            <person name="D'Angelo T."/>
        </authorList>
    </citation>
    <scope>NUCLEOTIDE SEQUENCE [LARGE SCALE GENOMIC DNA]</scope>
    <source>
        <strain evidence="9">SAG AM-311-K15</strain>
    </source>
</reference>
<accession>A0ABV6YSX1</accession>
<dbReference type="PANTHER" id="PTHR43671:SF13">
    <property type="entry name" value="SERINE_THREONINE-PROTEIN KINASE NEK2"/>
    <property type="match status" value="1"/>
</dbReference>
<comment type="caution">
    <text evidence="9">The sequence shown here is derived from an EMBL/GenBank/DDBJ whole genome shotgun (WGS) entry which is preliminary data.</text>
</comment>
<dbReference type="SUPFAM" id="SSF56112">
    <property type="entry name" value="Protein kinase-like (PK-like)"/>
    <property type="match status" value="1"/>
</dbReference>
<dbReference type="SMART" id="SM00220">
    <property type="entry name" value="S_TKc"/>
    <property type="match status" value="1"/>
</dbReference>
<dbReference type="PROSITE" id="PS50011">
    <property type="entry name" value="PROTEIN_KINASE_DOM"/>
    <property type="match status" value="1"/>
</dbReference>
<dbReference type="EC" id="2.7.11.1" evidence="2"/>
<proteinExistence type="inferred from homology"/>
<feature type="domain" description="Protein kinase" evidence="8">
    <location>
        <begin position="11"/>
        <end position="298"/>
    </location>
</feature>
<dbReference type="CDD" id="cd14014">
    <property type="entry name" value="STKc_PknB_like"/>
    <property type="match status" value="1"/>
</dbReference>
<keyword evidence="10" id="KW-1185">Reference proteome</keyword>
<evidence type="ECO:0000259" key="8">
    <source>
        <dbReference type="PROSITE" id="PS50011"/>
    </source>
</evidence>
<keyword evidence="6 7" id="KW-0067">ATP-binding</keyword>